<accession>A0ABV9YWU0</accession>
<evidence type="ECO:0000313" key="4">
    <source>
        <dbReference type="Proteomes" id="UP001595947"/>
    </source>
</evidence>
<keyword evidence="4" id="KW-1185">Reference proteome</keyword>
<feature type="region of interest" description="Disordered" evidence="1">
    <location>
        <begin position="1"/>
        <end position="22"/>
    </location>
</feature>
<dbReference type="Proteomes" id="UP001595947">
    <property type="component" value="Unassembled WGS sequence"/>
</dbReference>
<gene>
    <name evidence="3" type="ORF">ACFPBZ_29030</name>
</gene>
<feature type="transmembrane region" description="Helical" evidence="2">
    <location>
        <begin position="22"/>
        <end position="44"/>
    </location>
</feature>
<feature type="region of interest" description="Disordered" evidence="1">
    <location>
        <begin position="51"/>
        <end position="73"/>
    </location>
</feature>
<feature type="non-terminal residue" evidence="3">
    <location>
        <position position="131"/>
    </location>
</feature>
<comment type="caution">
    <text evidence="3">The sequence shown here is derived from an EMBL/GenBank/DDBJ whole genome shotgun (WGS) entry which is preliminary data.</text>
</comment>
<feature type="region of interest" description="Disordered" evidence="1">
    <location>
        <begin position="110"/>
        <end position="131"/>
    </location>
</feature>
<organism evidence="3 4">
    <name type="scientific">Actinomycetospora atypica</name>
    <dbReference type="NCBI Taxonomy" id="1290095"/>
    <lineage>
        <taxon>Bacteria</taxon>
        <taxon>Bacillati</taxon>
        <taxon>Actinomycetota</taxon>
        <taxon>Actinomycetes</taxon>
        <taxon>Pseudonocardiales</taxon>
        <taxon>Pseudonocardiaceae</taxon>
        <taxon>Actinomycetospora</taxon>
    </lineage>
</organism>
<sequence>MTSSERPDTAPRHRREPVPRRGAHRVLFAFAGGAVAAVVVAGVATDLTRTSGDVPAATETVDSSGPGAALPRPGVPGAPVLPAAVVITPVAGAPSAGAPGAAAPGLGVPAAAAPPAGAPAGQGAAAGRAPG</sequence>
<reference evidence="4" key="1">
    <citation type="journal article" date="2019" name="Int. J. Syst. Evol. Microbiol.">
        <title>The Global Catalogue of Microorganisms (GCM) 10K type strain sequencing project: providing services to taxonomists for standard genome sequencing and annotation.</title>
        <authorList>
            <consortium name="The Broad Institute Genomics Platform"/>
            <consortium name="The Broad Institute Genome Sequencing Center for Infectious Disease"/>
            <person name="Wu L."/>
            <person name="Ma J."/>
        </authorList>
    </citation>
    <scope>NUCLEOTIDE SEQUENCE [LARGE SCALE GENOMIC DNA]</scope>
    <source>
        <strain evidence="4">CGMCC 4.7093</strain>
    </source>
</reference>
<keyword evidence="2" id="KW-1133">Transmembrane helix</keyword>
<name>A0ABV9YWU0_9PSEU</name>
<evidence type="ECO:0000313" key="3">
    <source>
        <dbReference type="EMBL" id="MFC5066283.1"/>
    </source>
</evidence>
<keyword evidence="2" id="KW-0472">Membrane</keyword>
<protein>
    <submittedName>
        <fullName evidence="3">Uncharacterized protein</fullName>
    </submittedName>
</protein>
<dbReference type="EMBL" id="JBHSIV010000067">
    <property type="protein sequence ID" value="MFC5066283.1"/>
    <property type="molecule type" value="Genomic_DNA"/>
</dbReference>
<keyword evidence="2" id="KW-0812">Transmembrane</keyword>
<feature type="compositionally biased region" description="Basic and acidic residues" evidence="1">
    <location>
        <begin position="1"/>
        <end position="19"/>
    </location>
</feature>
<evidence type="ECO:0000256" key="2">
    <source>
        <dbReference type="SAM" id="Phobius"/>
    </source>
</evidence>
<proteinExistence type="predicted"/>
<evidence type="ECO:0000256" key="1">
    <source>
        <dbReference type="SAM" id="MobiDB-lite"/>
    </source>
</evidence>